<organism evidence="2 3">
    <name type="scientific">Brassica napus</name>
    <name type="common">Rape</name>
    <dbReference type="NCBI Taxonomy" id="3708"/>
    <lineage>
        <taxon>Eukaryota</taxon>
        <taxon>Viridiplantae</taxon>
        <taxon>Streptophyta</taxon>
        <taxon>Embryophyta</taxon>
        <taxon>Tracheophyta</taxon>
        <taxon>Spermatophyta</taxon>
        <taxon>Magnoliopsida</taxon>
        <taxon>eudicotyledons</taxon>
        <taxon>Gunneridae</taxon>
        <taxon>Pentapetalae</taxon>
        <taxon>rosids</taxon>
        <taxon>malvids</taxon>
        <taxon>Brassicales</taxon>
        <taxon>Brassicaceae</taxon>
        <taxon>Brassiceae</taxon>
        <taxon>Brassica</taxon>
    </lineage>
</organism>
<dbReference type="AlphaFoldDB" id="A0A078FGH6"/>
<proteinExistence type="predicted"/>
<dbReference type="EMBL" id="LK032009">
    <property type="protein sequence ID" value="CDY11153.1"/>
    <property type="molecule type" value="Genomic_DNA"/>
</dbReference>
<dbReference type="Proteomes" id="UP000028999">
    <property type="component" value="Unassembled WGS sequence"/>
</dbReference>
<dbReference type="Gramene" id="CDY11153">
    <property type="protein sequence ID" value="CDY11153"/>
    <property type="gene ID" value="GSBRNA2T00049153001"/>
</dbReference>
<evidence type="ECO:0000313" key="1">
    <source>
        <dbReference type="EMBL" id="CAF2061449.1"/>
    </source>
</evidence>
<reference evidence="1" key="3">
    <citation type="submission" date="2021-01" db="EMBL/GenBank/DDBJ databases">
        <authorList>
            <consortium name="Genoscope - CEA"/>
            <person name="William W."/>
        </authorList>
    </citation>
    <scope>NUCLEOTIDE SEQUENCE</scope>
</reference>
<dbReference type="EMBL" id="HG994370">
    <property type="protein sequence ID" value="CAF2061449.1"/>
    <property type="molecule type" value="Genomic_DNA"/>
</dbReference>
<dbReference type="Proteomes" id="UP001295469">
    <property type="component" value="Chromosome C06"/>
</dbReference>
<protein>
    <submittedName>
        <fullName evidence="1">(rape) hypothetical protein</fullName>
    </submittedName>
    <submittedName>
        <fullName evidence="2">BnaC06g24050D protein</fullName>
    </submittedName>
</protein>
<sequence>MYGPLRVSSHIIVSQLEENLIASQKFVRITKKTESADMEMDVSLASQ</sequence>
<name>A0A078FGH6_BRANA</name>
<keyword evidence="3" id="KW-1185">Reference proteome</keyword>
<gene>
    <name evidence="2" type="primary">BnaC06g24050D</name>
    <name evidence="1" type="ORF">DARMORV10_C06P34680.1</name>
    <name evidence="2" type="ORF">GSBRNA2T00049153001</name>
</gene>
<dbReference type="PaxDb" id="3708-A0A078FGH6"/>
<reference evidence="2 3" key="1">
    <citation type="journal article" date="2014" name="Science">
        <title>Plant genetics. Early allopolyploid evolution in the post-Neolithic Brassica napus oilseed genome.</title>
        <authorList>
            <person name="Chalhoub B."/>
            <person name="Denoeud F."/>
            <person name="Liu S."/>
            <person name="Parkin I.A."/>
            <person name="Tang H."/>
            <person name="Wang X."/>
            <person name="Chiquet J."/>
            <person name="Belcram H."/>
            <person name="Tong C."/>
            <person name="Samans B."/>
            <person name="Correa M."/>
            <person name="Da Silva C."/>
            <person name="Just J."/>
            <person name="Falentin C."/>
            <person name="Koh C.S."/>
            <person name="Le Clainche I."/>
            <person name="Bernard M."/>
            <person name="Bento P."/>
            <person name="Noel B."/>
            <person name="Labadie K."/>
            <person name="Alberti A."/>
            <person name="Charles M."/>
            <person name="Arnaud D."/>
            <person name="Guo H."/>
            <person name="Daviaud C."/>
            <person name="Alamery S."/>
            <person name="Jabbari K."/>
            <person name="Zhao M."/>
            <person name="Edger P.P."/>
            <person name="Chelaifa H."/>
            <person name="Tack D."/>
            <person name="Lassalle G."/>
            <person name="Mestiri I."/>
            <person name="Schnel N."/>
            <person name="Le Paslier M.C."/>
            <person name="Fan G."/>
            <person name="Renault V."/>
            <person name="Bayer P.E."/>
            <person name="Golicz A.A."/>
            <person name="Manoli S."/>
            <person name="Lee T.H."/>
            <person name="Thi V.H."/>
            <person name="Chalabi S."/>
            <person name="Hu Q."/>
            <person name="Fan C."/>
            <person name="Tollenaere R."/>
            <person name="Lu Y."/>
            <person name="Battail C."/>
            <person name="Shen J."/>
            <person name="Sidebottom C.H."/>
            <person name="Wang X."/>
            <person name="Canaguier A."/>
            <person name="Chauveau A."/>
            <person name="Berard A."/>
            <person name="Deniot G."/>
            <person name="Guan M."/>
            <person name="Liu Z."/>
            <person name="Sun F."/>
            <person name="Lim Y.P."/>
            <person name="Lyons E."/>
            <person name="Town C.D."/>
            <person name="Bancroft I."/>
            <person name="Wang X."/>
            <person name="Meng J."/>
            <person name="Ma J."/>
            <person name="Pires J.C."/>
            <person name="King G.J."/>
            <person name="Brunel D."/>
            <person name="Delourme R."/>
            <person name="Renard M."/>
            <person name="Aury J.M."/>
            <person name="Adams K.L."/>
            <person name="Batley J."/>
            <person name="Snowdon R.J."/>
            <person name="Tost J."/>
            <person name="Edwards D."/>
            <person name="Zhou Y."/>
            <person name="Hua W."/>
            <person name="Sharpe A.G."/>
            <person name="Paterson A.H."/>
            <person name="Guan C."/>
            <person name="Wincker P."/>
        </authorList>
    </citation>
    <scope>NUCLEOTIDE SEQUENCE [LARGE SCALE GENOMIC DNA]</scope>
    <source>
        <strain evidence="3">cv. Darmor-bzh</strain>
    </source>
</reference>
<reference evidence="2" key="2">
    <citation type="submission" date="2014-06" db="EMBL/GenBank/DDBJ databases">
        <authorList>
            <person name="Genoscope - CEA"/>
        </authorList>
    </citation>
    <scope>NUCLEOTIDE SEQUENCE</scope>
</reference>
<evidence type="ECO:0000313" key="3">
    <source>
        <dbReference type="Proteomes" id="UP000028999"/>
    </source>
</evidence>
<evidence type="ECO:0000313" key="2">
    <source>
        <dbReference type="EMBL" id="CDY11153.1"/>
    </source>
</evidence>
<accession>A0A078FGH6</accession>